<feature type="region of interest" description="Disordered" evidence="1">
    <location>
        <begin position="1"/>
        <end position="54"/>
    </location>
</feature>
<evidence type="ECO:0000256" key="1">
    <source>
        <dbReference type="SAM" id="MobiDB-lite"/>
    </source>
</evidence>
<evidence type="ECO:0000313" key="3">
    <source>
        <dbReference type="Proteomes" id="UP001054945"/>
    </source>
</evidence>
<sequence length="93" mass="11030">MSSVSSRQMHISEPPESRIDMFGRMFQSPSRHRRSSLSSRRHQKHGLVERKGEFPLNQKRISNRDNYSEHEICGYRKIPLSAKSWKYLPCRGR</sequence>
<feature type="compositionally biased region" description="Basic residues" evidence="1">
    <location>
        <begin position="30"/>
        <end position="45"/>
    </location>
</feature>
<proteinExistence type="predicted"/>
<comment type="caution">
    <text evidence="2">The sequence shown here is derived from an EMBL/GenBank/DDBJ whole genome shotgun (WGS) entry which is preliminary data.</text>
</comment>
<dbReference type="AlphaFoldDB" id="A0AAV4RVC6"/>
<accession>A0AAV4RVC6</accession>
<keyword evidence="3" id="KW-1185">Reference proteome</keyword>
<evidence type="ECO:0000313" key="2">
    <source>
        <dbReference type="EMBL" id="GIY25828.1"/>
    </source>
</evidence>
<name>A0AAV4RVC6_CAEEX</name>
<gene>
    <name evidence="2" type="ORF">CEXT_111521</name>
</gene>
<dbReference type="EMBL" id="BPLR01008584">
    <property type="protein sequence ID" value="GIY25828.1"/>
    <property type="molecule type" value="Genomic_DNA"/>
</dbReference>
<dbReference type="Proteomes" id="UP001054945">
    <property type="component" value="Unassembled WGS sequence"/>
</dbReference>
<organism evidence="2 3">
    <name type="scientific">Caerostris extrusa</name>
    <name type="common">Bark spider</name>
    <name type="synonym">Caerostris bankana</name>
    <dbReference type="NCBI Taxonomy" id="172846"/>
    <lineage>
        <taxon>Eukaryota</taxon>
        <taxon>Metazoa</taxon>
        <taxon>Ecdysozoa</taxon>
        <taxon>Arthropoda</taxon>
        <taxon>Chelicerata</taxon>
        <taxon>Arachnida</taxon>
        <taxon>Araneae</taxon>
        <taxon>Araneomorphae</taxon>
        <taxon>Entelegynae</taxon>
        <taxon>Araneoidea</taxon>
        <taxon>Araneidae</taxon>
        <taxon>Caerostris</taxon>
    </lineage>
</organism>
<protein>
    <submittedName>
        <fullName evidence="2">Uncharacterized protein</fullName>
    </submittedName>
</protein>
<reference evidence="2 3" key="1">
    <citation type="submission" date="2021-06" db="EMBL/GenBank/DDBJ databases">
        <title>Caerostris extrusa draft genome.</title>
        <authorList>
            <person name="Kono N."/>
            <person name="Arakawa K."/>
        </authorList>
    </citation>
    <scope>NUCLEOTIDE SEQUENCE [LARGE SCALE GENOMIC DNA]</scope>
</reference>